<dbReference type="Gene3D" id="3.40.50.300">
    <property type="entry name" value="P-loop containing nucleotide triphosphate hydrolases"/>
    <property type="match status" value="1"/>
</dbReference>
<dbReference type="SUPFAM" id="SSF52540">
    <property type="entry name" value="P-loop containing nucleoside triphosphate hydrolases"/>
    <property type="match status" value="1"/>
</dbReference>
<feature type="region of interest" description="Disordered" evidence="5">
    <location>
        <begin position="1"/>
        <end position="36"/>
    </location>
</feature>
<proteinExistence type="inferred from homology"/>
<dbReference type="RefSeq" id="WP_124934528.1">
    <property type="nucleotide sequence ID" value="NZ_JAGFOU010000011.1"/>
</dbReference>
<dbReference type="Proteomes" id="UP000271272">
    <property type="component" value="Unassembled WGS sequence"/>
</dbReference>
<accession>A0A3P1UVG0</accession>
<dbReference type="GO" id="GO:0005525">
    <property type="term" value="F:GTP binding"/>
    <property type="evidence" value="ECO:0007669"/>
    <property type="project" value="UniProtKB-UniRule"/>
</dbReference>
<dbReference type="InterPro" id="IPR005337">
    <property type="entry name" value="RapZ-like"/>
</dbReference>
<dbReference type="HAMAP" id="MF_00636">
    <property type="entry name" value="RapZ_like"/>
    <property type="match status" value="1"/>
</dbReference>
<keyword evidence="9" id="KW-1185">Reference proteome</keyword>
<evidence type="ECO:0000256" key="5">
    <source>
        <dbReference type="SAM" id="MobiDB-lite"/>
    </source>
</evidence>
<evidence type="ECO:0000256" key="1">
    <source>
        <dbReference type="ARBA" id="ARBA00022741"/>
    </source>
</evidence>
<dbReference type="GO" id="GO:0005524">
    <property type="term" value="F:ATP binding"/>
    <property type="evidence" value="ECO:0007669"/>
    <property type="project" value="UniProtKB-UniRule"/>
</dbReference>
<protein>
    <submittedName>
        <fullName evidence="8">RNase adapter RapZ</fullName>
    </submittedName>
</protein>
<dbReference type="InterPro" id="IPR053930">
    <property type="entry name" value="RapZ-like_N"/>
</dbReference>
<dbReference type="InterPro" id="IPR053931">
    <property type="entry name" value="RapZ_C"/>
</dbReference>
<evidence type="ECO:0000256" key="3">
    <source>
        <dbReference type="ARBA" id="ARBA00023134"/>
    </source>
</evidence>
<evidence type="ECO:0000313" key="8">
    <source>
        <dbReference type="EMBL" id="RRD25145.1"/>
    </source>
</evidence>
<feature type="binding site" evidence="4">
    <location>
        <begin position="98"/>
        <end position="101"/>
    </location>
    <ligand>
        <name>GTP</name>
        <dbReference type="ChEBI" id="CHEBI:37565"/>
    </ligand>
</feature>
<dbReference type="PANTHER" id="PTHR30448:SF0">
    <property type="entry name" value="RNASE ADAPTER PROTEIN RAPZ"/>
    <property type="match status" value="1"/>
</dbReference>
<sequence>MDSQDPPKPSRHRDPLKDTVPIEIPALDDATPPVPPAERPEMIIVTGMSGAGRSRAANALEDLDWYVVDNLPPQLLPALAGMMTTVGAGVHRLAAVVDVRSREFFSHFMEYLRTVRQAGTDVRLIFLDASDAVLVRRFESSRRPHPLQGTGSVLDGIVHERTLLGGLKGMADTVIDTSAYSVHDLARRVRELVARESDLALRINVMSFGFKYGIPLDADHVLDVRFIPNPYWVSELRHLTGRDAPVADYVFSQSGAADFVDGYADLLTPALPHYIDELKPYVTLAVGCTGGKHRSVASAERLGARLRRAGFEVVVQHRDLGRE</sequence>
<evidence type="ECO:0000313" key="9">
    <source>
        <dbReference type="Proteomes" id="UP000271272"/>
    </source>
</evidence>
<gene>
    <name evidence="8" type="primary">rapZ</name>
    <name evidence="8" type="ORF">EII10_10915</name>
</gene>
<keyword evidence="1 4" id="KW-0547">Nucleotide-binding</keyword>
<evidence type="ECO:0000256" key="2">
    <source>
        <dbReference type="ARBA" id="ARBA00022840"/>
    </source>
</evidence>
<feature type="domain" description="RapZ C-terminal" evidence="7">
    <location>
        <begin position="202"/>
        <end position="320"/>
    </location>
</feature>
<keyword evidence="2 4" id="KW-0067">ATP-binding</keyword>
<dbReference type="OrthoDB" id="9784461at2"/>
<dbReference type="Pfam" id="PF03668">
    <property type="entry name" value="RapZ-like_N"/>
    <property type="match status" value="1"/>
</dbReference>
<evidence type="ECO:0000259" key="6">
    <source>
        <dbReference type="Pfam" id="PF03668"/>
    </source>
</evidence>
<organism evidence="8 9">
    <name type="scientific">Actinomyces bowdenii</name>
    <dbReference type="NCBI Taxonomy" id="131109"/>
    <lineage>
        <taxon>Bacteria</taxon>
        <taxon>Bacillati</taxon>
        <taxon>Actinomycetota</taxon>
        <taxon>Actinomycetes</taxon>
        <taxon>Actinomycetales</taxon>
        <taxon>Actinomycetaceae</taxon>
        <taxon>Actinomyces</taxon>
    </lineage>
</organism>
<evidence type="ECO:0000256" key="4">
    <source>
        <dbReference type="HAMAP-Rule" id="MF_00636"/>
    </source>
</evidence>
<name>A0A3P1UVG0_9ACTO</name>
<reference evidence="8 9" key="1">
    <citation type="submission" date="2018-11" db="EMBL/GenBank/DDBJ databases">
        <title>Genomes From Bacteria Associated with the Canine Oral Cavity: a Test Case for Automated Genome-Based Taxonomic Assignment.</title>
        <authorList>
            <person name="Coil D.A."/>
            <person name="Jospin G."/>
            <person name="Darling A.E."/>
            <person name="Wallis C."/>
            <person name="Davis I.J."/>
            <person name="Harris S."/>
            <person name="Eisen J.A."/>
            <person name="Holcombe L.J."/>
            <person name="O'Flynn C."/>
        </authorList>
    </citation>
    <scope>NUCLEOTIDE SEQUENCE [LARGE SCALE GENOMIC DNA]</scope>
    <source>
        <strain evidence="8 9">OH5050</strain>
    </source>
</reference>
<dbReference type="EMBL" id="RQZC01000025">
    <property type="protein sequence ID" value="RRD25145.1"/>
    <property type="molecule type" value="Genomic_DNA"/>
</dbReference>
<keyword evidence="3 4" id="KW-0342">GTP-binding</keyword>
<dbReference type="AlphaFoldDB" id="A0A3P1UVG0"/>
<comment type="caution">
    <text evidence="8">The sequence shown here is derived from an EMBL/GenBank/DDBJ whole genome shotgun (WGS) entry which is preliminary data.</text>
</comment>
<dbReference type="InterPro" id="IPR027417">
    <property type="entry name" value="P-loop_NTPase"/>
</dbReference>
<evidence type="ECO:0000259" key="7">
    <source>
        <dbReference type="Pfam" id="PF22740"/>
    </source>
</evidence>
<feature type="binding site" evidence="4">
    <location>
        <begin position="47"/>
        <end position="54"/>
    </location>
    <ligand>
        <name>ATP</name>
        <dbReference type="ChEBI" id="CHEBI:30616"/>
    </ligand>
</feature>
<feature type="domain" description="RapZ-like N-terminal" evidence="6">
    <location>
        <begin position="41"/>
        <end position="194"/>
    </location>
</feature>
<dbReference type="PANTHER" id="PTHR30448">
    <property type="entry name" value="RNASE ADAPTER PROTEIN RAPZ"/>
    <property type="match status" value="1"/>
</dbReference>
<dbReference type="Pfam" id="PF22740">
    <property type="entry name" value="PapZ_C"/>
    <property type="match status" value="1"/>
</dbReference>
<dbReference type="PIRSF" id="PIRSF005052">
    <property type="entry name" value="P-loopkin"/>
    <property type="match status" value="1"/>
</dbReference>
<dbReference type="NCBIfam" id="NF003828">
    <property type="entry name" value="PRK05416.1"/>
    <property type="match status" value="1"/>
</dbReference>